<evidence type="ECO:0000313" key="2">
    <source>
        <dbReference type="Proteomes" id="UP000616769"/>
    </source>
</evidence>
<name>A0A132AB00_SARSC</name>
<sequence>MAPSFHCINDSFISHYLAPALSKFQEKQLIMGFVQTRQQWFMDIRLLRSFEGLRKNQIGANQSKLPEED</sequence>
<accession>A0A132AB00</accession>
<protein>
    <submittedName>
        <fullName evidence="1">Uncharacterized protein</fullName>
    </submittedName>
</protein>
<organism evidence="1 2">
    <name type="scientific">Sarcoptes scabiei</name>
    <name type="common">Itch mite</name>
    <name type="synonym">Acarus scabiei</name>
    <dbReference type="NCBI Taxonomy" id="52283"/>
    <lineage>
        <taxon>Eukaryota</taxon>
        <taxon>Metazoa</taxon>
        <taxon>Ecdysozoa</taxon>
        <taxon>Arthropoda</taxon>
        <taxon>Chelicerata</taxon>
        <taxon>Arachnida</taxon>
        <taxon>Acari</taxon>
        <taxon>Acariformes</taxon>
        <taxon>Sarcoptiformes</taxon>
        <taxon>Astigmata</taxon>
        <taxon>Psoroptidia</taxon>
        <taxon>Sarcoptoidea</taxon>
        <taxon>Sarcoptidae</taxon>
        <taxon>Sarcoptinae</taxon>
        <taxon>Sarcoptes</taxon>
    </lineage>
</organism>
<proteinExistence type="predicted"/>
<comment type="caution">
    <text evidence="1">The sequence shown here is derived from an EMBL/GenBank/DDBJ whole genome shotgun (WGS) entry which is preliminary data.</text>
</comment>
<reference evidence="1 2" key="1">
    <citation type="journal article" date="2015" name="Parasit. Vectors">
        <title>Draft genome of the scabies mite.</title>
        <authorList>
            <person name="Rider S.D.Jr."/>
            <person name="Morgan M.S."/>
            <person name="Arlian L.G."/>
        </authorList>
    </citation>
    <scope>NUCLEOTIDE SEQUENCE [LARGE SCALE GENOMIC DNA]</scope>
    <source>
        <strain evidence="1">Arlian Lab</strain>
    </source>
</reference>
<gene>
    <name evidence="1" type="ORF">QR98_0066520</name>
</gene>
<dbReference type="EMBL" id="JXLN01012231">
    <property type="protein sequence ID" value="KPM08138.1"/>
    <property type="molecule type" value="Genomic_DNA"/>
</dbReference>
<dbReference type="VEuPathDB" id="VectorBase:SSCA009242"/>
<evidence type="ECO:0000313" key="1">
    <source>
        <dbReference type="EMBL" id="KPM08138.1"/>
    </source>
</evidence>
<dbReference type="AlphaFoldDB" id="A0A132AB00"/>
<dbReference type="Proteomes" id="UP000616769">
    <property type="component" value="Unassembled WGS sequence"/>
</dbReference>